<dbReference type="Pfam" id="PF06461">
    <property type="entry name" value="CHDII_SANT-like"/>
    <property type="match status" value="1"/>
</dbReference>
<evidence type="ECO:0000313" key="4">
    <source>
        <dbReference type="EnsemblPlants" id="AES95351"/>
    </source>
</evidence>
<protein>
    <submittedName>
        <fullName evidence="3">Chromatin remodeling factor CHD3 (Pickle), putative</fullName>
    </submittedName>
</protein>
<dbReference type="STRING" id="3880.G7K1B2"/>
<reference evidence="3 5" key="1">
    <citation type="journal article" date="2011" name="Nature">
        <title>The Medicago genome provides insight into the evolution of rhizobial symbioses.</title>
        <authorList>
            <person name="Young N.D."/>
            <person name="Debelle F."/>
            <person name="Oldroyd G.E."/>
            <person name="Geurts R."/>
            <person name="Cannon S.B."/>
            <person name="Udvardi M.K."/>
            <person name="Benedito V.A."/>
            <person name="Mayer K.F."/>
            <person name="Gouzy J."/>
            <person name="Schoof H."/>
            <person name="Van de Peer Y."/>
            <person name="Proost S."/>
            <person name="Cook D.R."/>
            <person name="Meyers B.C."/>
            <person name="Spannagl M."/>
            <person name="Cheung F."/>
            <person name="De Mita S."/>
            <person name="Krishnakumar V."/>
            <person name="Gundlach H."/>
            <person name="Zhou S."/>
            <person name="Mudge J."/>
            <person name="Bharti A.K."/>
            <person name="Murray J.D."/>
            <person name="Naoumkina M.A."/>
            <person name="Rosen B."/>
            <person name="Silverstein K.A."/>
            <person name="Tang H."/>
            <person name="Rombauts S."/>
            <person name="Zhao P.X."/>
            <person name="Zhou P."/>
            <person name="Barbe V."/>
            <person name="Bardou P."/>
            <person name="Bechner M."/>
            <person name="Bellec A."/>
            <person name="Berger A."/>
            <person name="Berges H."/>
            <person name="Bidwell S."/>
            <person name="Bisseling T."/>
            <person name="Choisne N."/>
            <person name="Couloux A."/>
            <person name="Denny R."/>
            <person name="Deshpande S."/>
            <person name="Dai X."/>
            <person name="Doyle J.J."/>
            <person name="Dudez A.M."/>
            <person name="Farmer A.D."/>
            <person name="Fouteau S."/>
            <person name="Franken C."/>
            <person name="Gibelin C."/>
            <person name="Gish J."/>
            <person name="Goldstein S."/>
            <person name="Gonzalez A.J."/>
            <person name="Green P.J."/>
            <person name="Hallab A."/>
            <person name="Hartog M."/>
            <person name="Hua A."/>
            <person name="Humphray S.J."/>
            <person name="Jeong D.H."/>
            <person name="Jing Y."/>
            <person name="Jocker A."/>
            <person name="Kenton S.M."/>
            <person name="Kim D.J."/>
            <person name="Klee K."/>
            <person name="Lai H."/>
            <person name="Lang C."/>
            <person name="Lin S."/>
            <person name="Macmil S.L."/>
            <person name="Magdelenat G."/>
            <person name="Matthews L."/>
            <person name="McCorrison J."/>
            <person name="Monaghan E.L."/>
            <person name="Mun J.H."/>
            <person name="Najar F.Z."/>
            <person name="Nicholson C."/>
            <person name="Noirot C."/>
            <person name="O'Bleness M."/>
            <person name="Paule C.R."/>
            <person name="Poulain J."/>
            <person name="Prion F."/>
            <person name="Qin B."/>
            <person name="Qu C."/>
            <person name="Retzel E.F."/>
            <person name="Riddle C."/>
            <person name="Sallet E."/>
            <person name="Samain S."/>
            <person name="Samson N."/>
            <person name="Sanders I."/>
            <person name="Saurat O."/>
            <person name="Scarpelli C."/>
            <person name="Schiex T."/>
            <person name="Segurens B."/>
            <person name="Severin A.J."/>
            <person name="Sherrier D.J."/>
            <person name="Shi R."/>
            <person name="Sims S."/>
            <person name="Singer S.R."/>
            <person name="Sinharoy S."/>
            <person name="Sterck L."/>
            <person name="Viollet A."/>
            <person name="Wang B.B."/>
            <person name="Wang K."/>
            <person name="Wang M."/>
            <person name="Wang X."/>
            <person name="Warfsmann J."/>
            <person name="Weissenbach J."/>
            <person name="White D.D."/>
            <person name="White J.D."/>
            <person name="Wiley G.B."/>
            <person name="Wincker P."/>
            <person name="Xing Y."/>
            <person name="Yang L."/>
            <person name="Yao Z."/>
            <person name="Ying F."/>
            <person name="Zhai J."/>
            <person name="Zhou L."/>
            <person name="Zuber A."/>
            <person name="Denarie J."/>
            <person name="Dixon R.A."/>
            <person name="May G.D."/>
            <person name="Schwartz D.C."/>
            <person name="Rogers J."/>
            <person name="Quetier F."/>
            <person name="Town C.D."/>
            <person name="Roe B.A."/>
        </authorList>
    </citation>
    <scope>NUCLEOTIDE SEQUENCE [LARGE SCALE GENOMIC DNA]</scope>
    <source>
        <strain evidence="3">A17</strain>
        <strain evidence="4 5">cv. Jemalong A17</strain>
    </source>
</reference>
<gene>
    <name evidence="3" type="ordered locus">MTR_5g024540</name>
</gene>
<evidence type="ECO:0000313" key="3">
    <source>
        <dbReference type="EMBL" id="AES95351.1"/>
    </source>
</evidence>
<dbReference type="PaxDb" id="3880-AES95351"/>
<dbReference type="InterPro" id="IPR009462">
    <property type="entry name" value="CHD_II_SANT-like"/>
</dbReference>
<feature type="region of interest" description="Disordered" evidence="1">
    <location>
        <begin position="1"/>
        <end position="30"/>
    </location>
</feature>
<proteinExistence type="predicted"/>
<dbReference type="AlphaFoldDB" id="G7K1B2"/>
<evidence type="ECO:0000256" key="1">
    <source>
        <dbReference type="SAM" id="MobiDB-lite"/>
    </source>
</evidence>
<reference evidence="3 5" key="2">
    <citation type="journal article" date="2014" name="BMC Genomics">
        <title>An improved genome release (version Mt4.0) for the model legume Medicago truncatula.</title>
        <authorList>
            <person name="Tang H."/>
            <person name="Krishnakumar V."/>
            <person name="Bidwell S."/>
            <person name="Rosen B."/>
            <person name="Chan A."/>
            <person name="Zhou S."/>
            <person name="Gentzbittel L."/>
            <person name="Childs K.L."/>
            <person name="Yandell M."/>
            <person name="Gundlach H."/>
            <person name="Mayer K.F."/>
            <person name="Schwartz D.C."/>
            <person name="Town C.D."/>
        </authorList>
    </citation>
    <scope>GENOME REANNOTATION</scope>
    <source>
        <strain evidence="4 5">cv. Jemalong A17</strain>
    </source>
</reference>
<feature type="domain" description="CHD subfamily II SANT-like" evidence="2">
    <location>
        <begin position="13"/>
        <end position="55"/>
    </location>
</feature>
<dbReference type="Proteomes" id="UP000002051">
    <property type="component" value="Chromosome 5"/>
</dbReference>
<reference evidence="4" key="3">
    <citation type="submission" date="2015-04" db="UniProtKB">
        <authorList>
            <consortium name="EnsemblPlants"/>
        </authorList>
    </citation>
    <scope>IDENTIFICATION</scope>
    <source>
        <strain evidence="4">cv. Jemalong A17</strain>
    </source>
</reference>
<keyword evidence="5" id="KW-1185">Reference proteome</keyword>
<evidence type="ECO:0000259" key="2">
    <source>
        <dbReference type="Pfam" id="PF06461"/>
    </source>
</evidence>
<organism evidence="3 5">
    <name type="scientific">Medicago truncatula</name>
    <name type="common">Barrel medic</name>
    <name type="synonym">Medicago tribuloides</name>
    <dbReference type="NCBI Taxonomy" id="3880"/>
    <lineage>
        <taxon>Eukaryota</taxon>
        <taxon>Viridiplantae</taxon>
        <taxon>Streptophyta</taxon>
        <taxon>Embryophyta</taxon>
        <taxon>Tracheophyta</taxon>
        <taxon>Spermatophyta</taxon>
        <taxon>Magnoliopsida</taxon>
        <taxon>eudicotyledons</taxon>
        <taxon>Gunneridae</taxon>
        <taxon>Pentapetalae</taxon>
        <taxon>rosids</taxon>
        <taxon>fabids</taxon>
        <taxon>Fabales</taxon>
        <taxon>Fabaceae</taxon>
        <taxon>Papilionoideae</taxon>
        <taxon>50 kb inversion clade</taxon>
        <taxon>NPAAA clade</taxon>
        <taxon>Hologalegina</taxon>
        <taxon>IRL clade</taxon>
        <taxon>Trifolieae</taxon>
        <taxon>Medicago</taxon>
    </lineage>
</organism>
<sequence length="60" mass="6809">MKSKKLKRKMNITGRRPSKKKAHNTDPPPLIECDGRSLKVLGYTQSQTASFLQILCHLSK</sequence>
<dbReference type="EnsemblPlants" id="AES95351">
    <property type="protein sequence ID" value="AES95351"/>
    <property type="gene ID" value="MTR_5g024540"/>
</dbReference>
<dbReference type="GO" id="GO:0006338">
    <property type="term" value="P:chromatin remodeling"/>
    <property type="evidence" value="ECO:0007669"/>
    <property type="project" value="InterPro"/>
</dbReference>
<dbReference type="HOGENOM" id="CLU_2945201_0_0_1"/>
<evidence type="ECO:0000313" key="5">
    <source>
        <dbReference type="Proteomes" id="UP000002051"/>
    </source>
</evidence>
<accession>G7K1B2</accession>
<feature type="compositionally biased region" description="Basic residues" evidence="1">
    <location>
        <begin position="1"/>
        <end position="22"/>
    </location>
</feature>
<dbReference type="GO" id="GO:0003677">
    <property type="term" value="F:DNA binding"/>
    <property type="evidence" value="ECO:0007669"/>
    <property type="project" value="InterPro"/>
</dbReference>
<dbReference type="EMBL" id="CM001221">
    <property type="protein sequence ID" value="AES95351.1"/>
    <property type="molecule type" value="Genomic_DNA"/>
</dbReference>
<name>G7K1B2_MEDTR</name>